<feature type="transmembrane region" description="Helical" evidence="1">
    <location>
        <begin position="112"/>
        <end position="131"/>
    </location>
</feature>
<organism evidence="2 3">
    <name type="scientific">Glutamicibacter nicotianae</name>
    <name type="common">Arthrobacter nicotianae</name>
    <dbReference type="NCBI Taxonomy" id="37929"/>
    <lineage>
        <taxon>Bacteria</taxon>
        <taxon>Bacillati</taxon>
        <taxon>Actinomycetota</taxon>
        <taxon>Actinomycetes</taxon>
        <taxon>Micrococcales</taxon>
        <taxon>Micrococcaceae</taxon>
        <taxon>Glutamicibacter</taxon>
    </lineage>
</organism>
<dbReference type="InterPro" id="IPR021125">
    <property type="entry name" value="DUF2127"/>
</dbReference>
<reference evidence="2 3" key="1">
    <citation type="submission" date="2019-06" db="EMBL/GenBank/DDBJ databases">
        <title>Whole genome shotgun sequence of Glutamicibacter nicotianae NBRC 14234.</title>
        <authorList>
            <person name="Hosoyama A."/>
            <person name="Uohara A."/>
            <person name="Ohji S."/>
            <person name="Ichikawa N."/>
        </authorList>
    </citation>
    <scope>NUCLEOTIDE SEQUENCE [LARGE SCALE GENOMIC DNA]</scope>
    <source>
        <strain evidence="2 3">NBRC 14234</strain>
    </source>
</reference>
<keyword evidence="1" id="KW-0812">Transmembrane</keyword>
<keyword evidence="1" id="KW-1133">Transmembrane helix</keyword>
<feature type="transmembrane region" description="Helical" evidence="1">
    <location>
        <begin position="137"/>
        <end position="156"/>
    </location>
</feature>
<dbReference type="InterPro" id="IPR014591">
    <property type="entry name" value="UCP034455"/>
</dbReference>
<dbReference type="Proteomes" id="UP000316242">
    <property type="component" value="Unassembled WGS sequence"/>
</dbReference>
<feature type="transmembrane region" description="Helical" evidence="1">
    <location>
        <begin position="83"/>
        <end position="105"/>
    </location>
</feature>
<proteinExistence type="predicted"/>
<sequence length="166" mass="18880">MNHPESAPGQGKRRRLLDRTFYVGLILKGITGVSELVAGTIFLFAGSSQIMVFVSAVTHHELSEDPQDFIARFLVSLAERLDVSATLFAAAYLLFHGIVKVVLVWAVLRNQLWAYPWLIGFLIAFIVYQIYELFISFSWGLIGLTVFDAFIVVLTWREYQLHRRTA</sequence>
<evidence type="ECO:0000313" key="2">
    <source>
        <dbReference type="EMBL" id="GEC11050.1"/>
    </source>
</evidence>
<keyword evidence="1" id="KW-0472">Membrane</keyword>
<evidence type="ECO:0000256" key="1">
    <source>
        <dbReference type="SAM" id="Phobius"/>
    </source>
</evidence>
<evidence type="ECO:0008006" key="4">
    <source>
        <dbReference type="Google" id="ProtNLM"/>
    </source>
</evidence>
<comment type="caution">
    <text evidence="2">The sequence shown here is derived from an EMBL/GenBank/DDBJ whole genome shotgun (WGS) entry which is preliminary data.</text>
</comment>
<dbReference type="PIRSF" id="PIRSF034455">
    <property type="entry name" value="UCP034455"/>
    <property type="match status" value="1"/>
</dbReference>
<protein>
    <recommendedName>
        <fullName evidence="4">DUF2127 domain-containing protein</fullName>
    </recommendedName>
</protein>
<keyword evidence="3" id="KW-1185">Reference proteome</keyword>
<feature type="transmembrane region" description="Helical" evidence="1">
    <location>
        <begin position="21"/>
        <end position="45"/>
    </location>
</feature>
<dbReference type="Pfam" id="PF09900">
    <property type="entry name" value="DUF2127"/>
    <property type="match status" value="1"/>
</dbReference>
<accession>A0ABQ0RGV5</accession>
<gene>
    <name evidence="2" type="ORF">ANI01nite_02530</name>
</gene>
<dbReference type="EMBL" id="BJNE01000001">
    <property type="protein sequence ID" value="GEC11050.1"/>
    <property type="molecule type" value="Genomic_DNA"/>
</dbReference>
<evidence type="ECO:0000313" key="3">
    <source>
        <dbReference type="Proteomes" id="UP000316242"/>
    </source>
</evidence>
<name>A0ABQ0RGV5_GLUNI</name>